<dbReference type="EMBL" id="PP511788">
    <property type="protein sequence ID" value="XCD07375.1"/>
    <property type="molecule type" value="Genomic_DNA"/>
</dbReference>
<evidence type="ECO:0000256" key="1">
    <source>
        <dbReference type="SAM" id="MobiDB-lite"/>
    </source>
</evidence>
<organism evidence="2">
    <name type="scientific">Dulem virus 34</name>
    <dbReference type="NCBI Taxonomy" id="3145752"/>
    <lineage>
        <taxon>Viruses</taxon>
        <taxon>Duplodnaviria</taxon>
        <taxon>Heunggongvirae</taxon>
        <taxon>Uroviricota</taxon>
        <taxon>Caudoviricetes</taxon>
    </lineage>
</organism>
<accession>A0AAU8B6B5</accession>
<proteinExistence type="predicted"/>
<feature type="region of interest" description="Disordered" evidence="1">
    <location>
        <begin position="24"/>
        <end position="43"/>
    </location>
</feature>
<reference evidence="2" key="1">
    <citation type="submission" date="2024-03" db="EMBL/GenBank/DDBJ databases">
        <title>Diverse circular DNA viruses in blood, oral, and fecal samples of captive lemurs.</title>
        <authorList>
            <person name="Paietta E.N."/>
            <person name="Kraberger S."/>
            <person name="Lund M.C."/>
            <person name="Custer J.M."/>
            <person name="Vargas K.M."/>
            <person name="Ehmke E.E."/>
            <person name="Yoder A.D."/>
            <person name="Varsani A."/>
        </authorList>
    </citation>
    <scope>NUCLEOTIDE SEQUENCE</scope>
    <source>
        <strain evidence="2">Duke_28FF_219</strain>
    </source>
</reference>
<sequence>MLTTRRGWRYRRRETVRDTYIIYQSRTERKTENSTGRRPRKRR</sequence>
<protein>
    <submittedName>
        <fullName evidence="2">Uncharacterized protein</fullName>
    </submittedName>
</protein>
<evidence type="ECO:0000313" key="2">
    <source>
        <dbReference type="EMBL" id="XCD07375.1"/>
    </source>
</evidence>
<name>A0AAU8B6B5_9CAUD</name>